<comment type="caution">
    <text evidence="1">The sequence shown here is derived from an EMBL/GenBank/DDBJ whole genome shotgun (WGS) entry which is preliminary data.</text>
</comment>
<dbReference type="Proteomes" id="UP000724874">
    <property type="component" value="Unassembled WGS sequence"/>
</dbReference>
<keyword evidence="2" id="KW-1185">Reference proteome</keyword>
<sequence length="313" mass="34429">MTPLMKTLKAELIRNSQSSIRGIEKARKWLDDSTYTVKGKALTKGSLAMALLYLATGDIVKPKQLIDGMQAIAICLDVLPSEDRRGTVLEEAKGAIAEVVQEVTNMLADLAAKTQKLLKKAREEDKEQQGATRVMGWGVRGRHADQAASKSYSAALLYSGIATPMGVYGQEEMHRWQVLMDGVEGMKNVTDGLSPKQLVAKVNLAVEKIMVEWADKDQPESEKFVAVRVLINEEVVLEMEMEEAANWLRKAEVHKAFEKNFGGSAVIEDRSYNIVVEYLPASLKETLAGSIKVIENDNNLGQGVFTWGTAGTD</sequence>
<reference evidence="1" key="1">
    <citation type="submission" date="2020-11" db="EMBL/GenBank/DDBJ databases">
        <authorList>
            <consortium name="DOE Joint Genome Institute"/>
            <person name="Ahrendt S."/>
            <person name="Riley R."/>
            <person name="Andreopoulos W."/>
            <person name="LaButti K."/>
            <person name="Pangilinan J."/>
            <person name="Ruiz-duenas F.J."/>
            <person name="Barrasa J.M."/>
            <person name="Sanchez-Garcia M."/>
            <person name="Camarero S."/>
            <person name="Miyauchi S."/>
            <person name="Serrano A."/>
            <person name="Linde D."/>
            <person name="Babiker R."/>
            <person name="Drula E."/>
            <person name="Ayuso-Fernandez I."/>
            <person name="Pacheco R."/>
            <person name="Padilla G."/>
            <person name="Ferreira P."/>
            <person name="Barriuso J."/>
            <person name="Kellner H."/>
            <person name="Castanera R."/>
            <person name="Alfaro M."/>
            <person name="Ramirez L."/>
            <person name="Pisabarro A.G."/>
            <person name="Kuo A."/>
            <person name="Tritt A."/>
            <person name="Lipzen A."/>
            <person name="He G."/>
            <person name="Yan M."/>
            <person name="Ng V."/>
            <person name="Cullen D."/>
            <person name="Martin F."/>
            <person name="Rosso M.-N."/>
            <person name="Henrissat B."/>
            <person name="Hibbett D."/>
            <person name="Martinez A.T."/>
            <person name="Grigoriev I.V."/>
        </authorList>
    </citation>
    <scope>NUCLEOTIDE SEQUENCE</scope>
    <source>
        <strain evidence="1">AH 44721</strain>
    </source>
</reference>
<evidence type="ECO:0000313" key="1">
    <source>
        <dbReference type="EMBL" id="KAF8873673.1"/>
    </source>
</evidence>
<dbReference type="AlphaFoldDB" id="A0A9P5NBG2"/>
<gene>
    <name evidence="1" type="ORF">CPB84DRAFT_1894040</name>
</gene>
<evidence type="ECO:0000313" key="2">
    <source>
        <dbReference type="Proteomes" id="UP000724874"/>
    </source>
</evidence>
<proteinExistence type="predicted"/>
<name>A0A9P5NBG2_GYMJU</name>
<dbReference type="OrthoDB" id="4230923at2759"/>
<dbReference type="EMBL" id="JADNYJ010000231">
    <property type="protein sequence ID" value="KAF8873673.1"/>
    <property type="molecule type" value="Genomic_DNA"/>
</dbReference>
<protein>
    <submittedName>
        <fullName evidence="1">Uncharacterized protein</fullName>
    </submittedName>
</protein>
<organism evidence="1 2">
    <name type="scientific">Gymnopilus junonius</name>
    <name type="common">Spectacular rustgill mushroom</name>
    <name type="synonym">Gymnopilus spectabilis subsp. junonius</name>
    <dbReference type="NCBI Taxonomy" id="109634"/>
    <lineage>
        <taxon>Eukaryota</taxon>
        <taxon>Fungi</taxon>
        <taxon>Dikarya</taxon>
        <taxon>Basidiomycota</taxon>
        <taxon>Agaricomycotina</taxon>
        <taxon>Agaricomycetes</taxon>
        <taxon>Agaricomycetidae</taxon>
        <taxon>Agaricales</taxon>
        <taxon>Agaricineae</taxon>
        <taxon>Hymenogastraceae</taxon>
        <taxon>Gymnopilus</taxon>
    </lineage>
</organism>
<accession>A0A9P5NBG2</accession>